<protein>
    <submittedName>
        <fullName evidence="2">Uncharacterized protein</fullName>
    </submittedName>
</protein>
<reference evidence="2 3" key="1">
    <citation type="submission" date="2020-08" db="EMBL/GenBank/DDBJ databases">
        <title>The Agave Microbiome: Exploring the role of microbial communities in plant adaptations to desert environments.</title>
        <authorList>
            <person name="Partida-Martinez L.P."/>
        </authorList>
    </citation>
    <scope>NUCLEOTIDE SEQUENCE [LARGE SCALE GENOMIC DNA]</scope>
    <source>
        <strain evidence="2 3">RAS26</strain>
    </source>
</reference>
<evidence type="ECO:0000313" key="2">
    <source>
        <dbReference type="EMBL" id="MBB2924397.1"/>
    </source>
</evidence>
<evidence type="ECO:0000256" key="1">
    <source>
        <dbReference type="SAM" id="Phobius"/>
    </source>
</evidence>
<organism evidence="2 3">
    <name type="scientific">Cellulomonas cellasea</name>
    <dbReference type="NCBI Taxonomy" id="43670"/>
    <lineage>
        <taxon>Bacteria</taxon>
        <taxon>Bacillati</taxon>
        <taxon>Actinomycetota</taxon>
        <taxon>Actinomycetes</taxon>
        <taxon>Micrococcales</taxon>
        <taxon>Cellulomonadaceae</taxon>
        <taxon>Cellulomonas</taxon>
    </lineage>
</organism>
<dbReference type="EMBL" id="JACHVX010000005">
    <property type="protein sequence ID" value="MBB2924397.1"/>
    <property type="molecule type" value="Genomic_DNA"/>
</dbReference>
<sequence length="179" mass="19083">MQDPPIARWHAGLPLRVAYLCLQVGLTVMLVVGHRFSGVDAFGLVTVSAVNLVVVVLTGQFAQARLDLYPGQLLVRNLVRQHEIGGSAVQGATLGPLGLKIVAARRKIPVLALQTANHELPTLETTRAYQVGAYLTHLVPRLVDDDPTGGRIRTTPAWPSVATIACVLSATTSLLVSIL</sequence>
<keyword evidence="1" id="KW-1133">Transmembrane helix</keyword>
<comment type="caution">
    <text evidence="2">The sequence shown here is derived from an EMBL/GenBank/DDBJ whole genome shotgun (WGS) entry which is preliminary data.</text>
</comment>
<keyword evidence="1" id="KW-0472">Membrane</keyword>
<dbReference type="RefSeq" id="WP_183297204.1">
    <property type="nucleotide sequence ID" value="NZ_JACHVX010000005.1"/>
</dbReference>
<keyword evidence="1" id="KW-0812">Transmembrane</keyword>
<evidence type="ECO:0000313" key="3">
    <source>
        <dbReference type="Proteomes" id="UP000518206"/>
    </source>
</evidence>
<reference evidence="2 3" key="2">
    <citation type="submission" date="2020-08" db="EMBL/GenBank/DDBJ databases">
        <authorList>
            <person name="Partida-Martinez L."/>
            <person name="Huntemann M."/>
            <person name="Clum A."/>
            <person name="Wang J."/>
            <person name="Palaniappan K."/>
            <person name="Ritter S."/>
            <person name="Chen I.-M."/>
            <person name="Stamatis D."/>
            <person name="Reddy T."/>
            <person name="O'Malley R."/>
            <person name="Daum C."/>
            <person name="Shapiro N."/>
            <person name="Ivanova N."/>
            <person name="Kyrpides N."/>
            <person name="Woyke T."/>
        </authorList>
    </citation>
    <scope>NUCLEOTIDE SEQUENCE [LARGE SCALE GENOMIC DNA]</scope>
    <source>
        <strain evidence="2 3">RAS26</strain>
    </source>
</reference>
<feature type="transmembrane region" description="Helical" evidence="1">
    <location>
        <begin position="17"/>
        <end position="36"/>
    </location>
</feature>
<dbReference type="AlphaFoldDB" id="A0A7W4YD67"/>
<name>A0A7W4YD67_9CELL</name>
<dbReference type="Proteomes" id="UP000518206">
    <property type="component" value="Unassembled WGS sequence"/>
</dbReference>
<gene>
    <name evidence="2" type="ORF">FHR80_003330</name>
</gene>
<feature type="transmembrane region" description="Helical" evidence="1">
    <location>
        <begin position="42"/>
        <end position="62"/>
    </location>
</feature>
<accession>A0A7W4YD67</accession>
<proteinExistence type="predicted"/>